<keyword evidence="3" id="KW-1185">Reference proteome</keyword>
<dbReference type="EMBL" id="JAERRF010000040">
    <property type="protein sequence ID" value="MBL1102182.1"/>
    <property type="molecule type" value="Genomic_DNA"/>
</dbReference>
<evidence type="ECO:0000256" key="1">
    <source>
        <dbReference type="SAM" id="Phobius"/>
    </source>
</evidence>
<feature type="transmembrane region" description="Helical" evidence="1">
    <location>
        <begin position="35"/>
        <end position="51"/>
    </location>
</feature>
<dbReference type="Proteomes" id="UP000634229">
    <property type="component" value="Unassembled WGS sequence"/>
</dbReference>
<dbReference type="RefSeq" id="WP_201882417.1">
    <property type="nucleotide sequence ID" value="NZ_JAERRF010000040.1"/>
</dbReference>
<proteinExistence type="predicted"/>
<reference evidence="2 3" key="1">
    <citation type="submission" date="2021-01" db="EMBL/GenBank/DDBJ databases">
        <title>WGS of actinomycetes isolated from Thailand.</title>
        <authorList>
            <person name="Thawai C."/>
        </authorList>
    </citation>
    <scope>NUCLEOTIDE SEQUENCE [LARGE SCALE GENOMIC DNA]</scope>
    <source>
        <strain evidence="2 3">CA1R205</strain>
    </source>
</reference>
<gene>
    <name evidence="2" type="ORF">JK363_37320</name>
</gene>
<evidence type="ECO:0000313" key="2">
    <source>
        <dbReference type="EMBL" id="MBL1102182.1"/>
    </source>
</evidence>
<evidence type="ECO:0000313" key="3">
    <source>
        <dbReference type="Proteomes" id="UP000634229"/>
    </source>
</evidence>
<name>A0ABS1NQ35_9ACTN</name>
<keyword evidence="1" id="KW-1133">Transmembrane helix</keyword>
<protein>
    <submittedName>
        <fullName evidence="2">Uncharacterized protein</fullName>
    </submittedName>
</protein>
<keyword evidence="1" id="KW-0472">Membrane</keyword>
<sequence length="61" mass="6095">MSGVLAAIALSALANALIAVDFLLFDAGDVTGTAALPPMHVMVAVIAATAYRRVMPLPSAG</sequence>
<accession>A0ABS1NQ35</accession>
<comment type="caution">
    <text evidence="2">The sequence shown here is derived from an EMBL/GenBank/DDBJ whole genome shotgun (WGS) entry which is preliminary data.</text>
</comment>
<keyword evidence="1" id="KW-0812">Transmembrane</keyword>
<organism evidence="2 3">
    <name type="scientific">Streptomyces coffeae</name>
    <dbReference type="NCBI Taxonomy" id="621382"/>
    <lineage>
        <taxon>Bacteria</taxon>
        <taxon>Bacillati</taxon>
        <taxon>Actinomycetota</taxon>
        <taxon>Actinomycetes</taxon>
        <taxon>Kitasatosporales</taxon>
        <taxon>Streptomycetaceae</taxon>
        <taxon>Streptomyces</taxon>
    </lineage>
</organism>